<reference evidence="3 4" key="1">
    <citation type="submission" date="2015-12" db="EMBL/GenBank/DDBJ databases">
        <title>The genome of Folsomia candida.</title>
        <authorList>
            <person name="Faddeeva A."/>
            <person name="Derks M.F."/>
            <person name="Anvar Y."/>
            <person name="Smit S."/>
            <person name="Van Straalen N."/>
            <person name="Roelofs D."/>
        </authorList>
    </citation>
    <scope>NUCLEOTIDE SEQUENCE [LARGE SCALE GENOMIC DNA]</scope>
    <source>
        <strain evidence="3 4">VU population</strain>
        <tissue evidence="3">Whole body</tissue>
    </source>
</reference>
<dbReference type="EMBL" id="LNIX01000005">
    <property type="protein sequence ID" value="OXA53924.1"/>
    <property type="molecule type" value="Genomic_DNA"/>
</dbReference>
<evidence type="ECO:0000256" key="2">
    <source>
        <dbReference type="SAM" id="MobiDB-lite"/>
    </source>
</evidence>
<evidence type="ECO:0000256" key="1">
    <source>
        <dbReference type="SAM" id="Coils"/>
    </source>
</evidence>
<keyword evidence="4" id="KW-1185">Reference proteome</keyword>
<dbReference type="Proteomes" id="UP000198287">
    <property type="component" value="Unassembled WGS sequence"/>
</dbReference>
<gene>
    <name evidence="3" type="ORF">Fcan01_10267</name>
</gene>
<feature type="compositionally biased region" description="Low complexity" evidence="2">
    <location>
        <begin position="97"/>
        <end position="112"/>
    </location>
</feature>
<feature type="region of interest" description="Disordered" evidence="2">
    <location>
        <begin position="1"/>
        <end position="33"/>
    </location>
</feature>
<evidence type="ECO:0000313" key="4">
    <source>
        <dbReference type="Proteomes" id="UP000198287"/>
    </source>
</evidence>
<comment type="caution">
    <text evidence="3">The sequence shown here is derived from an EMBL/GenBank/DDBJ whole genome shotgun (WGS) entry which is preliminary data.</text>
</comment>
<feature type="coiled-coil region" evidence="1">
    <location>
        <begin position="51"/>
        <end position="78"/>
    </location>
</feature>
<dbReference type="AlphaFoldDB" id="A0A226E9X6"/>
<protein>
    <submittedName>
        <fullName evidence="3">Uncharacterized protein</fullName>
    </submittedName>
</protein>
<evidence type="ECO:0000313" key="3">
    <source>
        <dbReference type="EMBL" id="OXA53924.1"/>
    </source>
</evidence>
<feature type="compositionally biased region" description="Polar residues" evidence="2">
    <location>
        <begin position="1"/>
        <end position="28"/>
    </location>
</feature>
<feature type="compositionally biased region" description="Polar residues" evidence="2">
    <location>
        <begin position="128"/>
        <end position="151"/>
    </location>
</feature>
<proteinExistence type="predicted"/>
<sequence length="188" mass="20905">MDNFTSNYPTAVGSDTSSRTENQGNETCNTHEDLRKVRDTDVIAEQAISYIQFLQNRCKSHQNTIAILENQLASATSTRDLRIAPTAQPDRTERLVSNQSERLSNSSSSNDLSHSKRIKLINPPTPQPQATRPSGSTNRTTGSSDRSSFASKQKRGRCRRCNTNNAGHREFECPNPTHSTKNFPILPS</sequence>
<organism evidence="3 4">
    <name type="scientific">Folsomia candida</name>
    <name type="common">Springtail</name>
    <dbReference type="NCBI Taxonomy" id="158441"/>
    <lineage>
        <taxon>Eukaryota</taxon>
        <taxon>Metazoa</taxon>
        <taxon>Ecdysozoa</taxon>
        <taxon>Arthropoda</taxon>
        <taxon>Hexapoda</taxon>
        <taxon>Collembola</taxon>
        <taxon>Entomobryomorpha</taxon>
        <taxon>Isotomoidea</taxon>
        <taxon>Isotomidae</taxon>
        <taxon>Proisotominae</taxon>
        <taxon>Folsomia</taxon>
    </lineage>
</organism>
<keyword evidence="1" id="KW-0175">Coiled coil</keyword>
<feature type="region of interest" description="Disordered" evidence="2">
    <location>
        <begin position="79"/>
        <end position="188"/>
    </location>
</feature>
<accession>A0A226E9X6</accession>
<name>A0A226E9X6_FOLCA</name>